<dbReference type="GO" id="GO:0032934">
    <property type="term" value="F:sterol binding"/>
    <property type="evidence" value="ECO:0007669"/>
    <property type="project" value="TreeGrafter"/>
</dbReference>
<feature type="non-terminal residue" evidence="9">
    <location>
        <position position="469"/>
    </location>
</feature>
<evidence type="ECO:0000256" key="3">
    <source>
        <dbReference type="ARBA" id="ARBA00022553"/>
    </source>
</evidence>
<keyword evidence="5" id="KW-0446">Lipid-binding</keyword>
<dbReference type="SUPFAM" id="SSF50729">
    <property type="entry name" value="PH domain-like"/>
    <property type="match status" value="1"/>
</dbReference>
<dbReference type="EMBL" id="VZSI01000270">
    <property type="protein sequence ID" value="NWY22140.1"/>
    <property type="molecule type" value="Genomic_DNA"/>
</dbReference>
<keyword evidence="4" id="KW-0445">Lipid transport</keyword>
<proteinExistence type="inferred from homology"/>
<keyword evidence="10" id="KW-1185">Reference proteome</keyword>
<evidence type="ECO:0000256" key="7">
    <source>
        <dbReference type="SAM" id="MobiDB-lite"/>
    </source>
</evidence>
<dbReference type="InterPro" id="IPR011993">
    <property type="entry name" value="PH-like_dom_sf"/>
</dbReference>
<feature type="compositionally biased region" description="Pro residues" evidence="7">
    <location>
        <begin position="442"/>
        <end position="453"/>
    </location>
</feature>
<protein>
    <submittedName>
        <fullName evidence="9">OSBP1 protein</fullName>
    </submittedName>
</protein>
<feature type="coiled-coil region" evidence="6">
    <location>
        <begin position="192"/>
        <end position="219"/>
    </location>
</feature>
<dbReference type="FunFam" id="2.30.29.30:FF:000386">
    <property type="entry name" value="Oxysterol-binding protein"/>
    <property type="match status" value="1"/>
</dbReference>
<feature type="region of interest" description="Disordered" evidence="7">
    <location>
        <begin position="439"/>
        <end position="469"/>
    </location>
</feature>
<sequence>MGHTCRGTINLATANITVEDSCNFIISNGGAQTYHLKASSEVERQRWVTALELAKAKAVKMLEESDDSGDESVSQTDKTELQNTLRILSSKVEDLSTCNDLIAKHGTALQRSLSELEALRLPPDSTDKIKQVNERATLFRITSNAMINVSRHPEDSVAGKGPTSMLSAVFPQACRDFMILAQTHGKKWQKSLQQERDQRIRLEETLEQLAKQHNHLERAFRGATVLPASTPGTGGSSKDLCCPAKGDLSDEDDDNNEFFDAPEIFPMPDIMGHKRTGSNISGTSSDISLDEQYKHQVEDTKKEKRTRIPYKPNYSLNLWSIMKNCIGKELSKIPMPVNFNEPLSMLQRLTEDLEYHELLDRAARCESSLEQLCYVAAFTVSSYSTTVFRTSKPFNPLLGETFELDRLEENGYRSLCEQVQPAPLSPSLSWAVGMAGTELSPIPCPGEPPPAGRRPPRRLQARLDTAPGN</sequence>
<feature type="non-terminal residue" evidence="9">
    <location>
        <position position="1"/>
    </location>
</feature>
<accession>A0A7K7CQL4</accession>
<dbReference type="Pfam" id="PF01237">
    <property type="entry name" value="Oxysterol_BP"/>
    <property type="match status" value="1"/>
</dbReference>
<evidence type="ECO:0000313" key="9">
    <source>
        <dbReference type="EMBL" id="NWY22140.1"/>
    </source>
</evidence>
<comment type="similarity">
    <text evidence="1">Belongs to the OSBP family.</text>
</comment>
<comment type="caution">
    <text evidence="9">The sequence shown here is derived from an EMBL/GenBank/DDBJ whole genome shotgun (WGS) entry which is preliminary data.</text>
</comment>
<dbReference type="GO" id="GO:0005829">
    <property type="term" value="C:cytosol"/>
    <property type="evidence" value="ECO:0007669"/>
    <property type="project" value="TreeGrafter"/>
</dbReference>
<dbReference type="PANTHER" id="PTHR10972:SF205">
    <property type="entry name" value="OXYSTEROL-BINDING PROTEIN 1"/>
    <property type="match status" value="1"/>
</dbReference>
<organism evidence="9 10">
    <name type="scientific">Aphelocoma coerulescens</name>
    <name type="common">Florida scrub-jay</name>
    <name type="synonym">Corvus coerulescens</name>
    <dbReference type="NCBI Taxonomy" id="39617"/>
    <lineage>
        <taxon>Eukaryota</taxon>
        <taxon>Metazoa</taxon>
        <taxon>Chordata</taxon>
        <taxon>Craniata</taxon>
        <taxon>Vertebrata</taxon>
        <taxon>Euteleostomi</taxon>
        <taxon>Archelosauria</taxon>
        <taxon>Archosauria</taxon>
        <taxon>Dinosauria</taxon>
        <taxon>Saurischia</taxon>
        <taxon>Theropoda</taxon>
        <taxon>Coelurosauria</taxon>
        <taxon>Aves</taxon>
        <taxon>Neognathae</taxon>
        <taxon>Neoaves</taxon>
        <taxon>Telluraves</taxon>
        <taxon>Australaves</taxon>
        <taxon>Passeriformes</taxon>
        <taxon>Corvoidea</taxon>
        <taxon>Corvidae</taxon>
        <taxon>Aphelocoma</taxon>
    </lineage>
</organism>
<dbReference type="GO" id="GO:0006869">
    <property type="term" value="P:lipid transport"/>
    <property type="evidence" value="ECO:0007669"/>
    <property type="project" value="UniProtKB-KW"/>
</dbReference>
<dbReference type="SUPFAM" id="SSF144000">
    <property type="entry name" value="Oxysterol-binding protein-like"/>
    <property type="match status" value="1"/>
</dbReference>
<evidence type="ECO:0000256" key="6">
    <source>
        <dbReference type="SAM" id="Coils"/>
    </source>
</evidence>
<evidence type="ECO:0000313" key="10">
    <source>
        <dbReference type="Proteomes" id="UP000575874"/>
    </source>
</evidence>
<evidence type="ECO:0000256" key="1">
    <source>
        <dbReference type="ARBA" id="ARBA00008842"/>
    </source>
</evidence>
<evidence type="ECO:0000256" key="2">
    <source>
        <dbReference type="ARBA" id="ARBA00022448"/>
    </source>
</evidence>
<name>A0A7K7CQL4_APHCE</name>
<dbReference type="GO" id="GO:0097038">
    <property type="term" value="C:perinuclear endoplasmic reticulum"/>
    <property type="evidence" value="ECO:0007669"/>
    <property type="project" value="TreeGrafter"/>
</dbReference>
<feature type="domain" description="PH" evidence="8">
    <location>
        <begin position="1"/>
        <end position="56"/>
    </location>
</feature>
<dbReference type="InterPro" id="IPR000648">
    <property type="entry name" value="Oxysterol-bd"/>
</dbReference>
<keyword evidence="3" id="KW-0597">Phosphoprotein</keyword>
<dbReference type="AlphaFoldDB" id="A0A7K7CQL4"/>
<dbReference type="PROSITE" id="PS50003">
    <property type="entry name" value="PH_DOMAIN"/>
    <property type="match status" value="1"/>
</dbReference>
<dbReference type="Proteomes" id="UP000575874">
    <property type="component" value="Unassembled WGS sequence"/>
</dbReference>
<gene>
    <name evidence="9" type="primary">Osbp_1</name>
    <name evidence="9" type="ORF">APHCOE_R15896</name>
</gene>
<reference evidence="9 10" key="1">
    <citation type="submission" date="2019-09" db="EMBL/GenBank/DDBJ databases">
        <title>Bird 10,000 Genomes (B10K) Project - Family phase.</title>
        <authorList>
            <person name="Zhang G."/>
        </authorList>
    </citation>
    <scope>NUCLEOTIDE SEQUENCE [LARGE SCALE GENOMIC DNA]</scope>
    <source>
        <strain evidence="9">OUT-0022</strain>
        <tissue evidence="9">Blood</tissue>
    </source>
</reference>
<evidence type="ECO:0000256" key="4">
    <source>
        <dbReference type="ARBA" id="ARBA00023055"/>
    </source>
</evidence>
<dbReference type="GO" id="GO:0005886">
    <property type="term" value="C:plasma membrane"/>
    <property type="evidence" value="ECO:0007669"/>
    <property type="project" value="TreeGrafter"/>
</dbReference>
<keyword evidence="2" id="KW-0813">Transport</keyword>
<dbReference type="Gene3D" id="2.30.29.30">
    <property type="entry name" value="Pleckstrin-homology domain (PH domain)/Phosphotyrosine-binding domain (PTB)"/>
    <property type="match status" value="1"/>
</dbReference>
<evidence type="ECO:0000256" key="5">
    <source>
        <dbReference type="ARBA" id="ARBA00023121"/>
    </source>
</evidence>
<keyword evidence="6" id="KW-0175">Coiled coil</keyword>
<dbReference type="InterPro" id="IPR001849">
    <property type="entry name" value="PH_domain"/>
</dbReference>
<dbReference type="InterPro" id="IPR037239">
    <property type="entry name" value="OSBP_sf"/>
</dbReference>
<evidence type="ECO:0000259" key="8">
    <source>
        <dbReference type="PROSITE" id="PS50003"/>
    </source>
</evidence>
<dbReference type="PANTHER" id="PTHR10972">
    <property type="entry name" value="OXYSTEROL-BINDING PROTEIN-RELATED"/>
    <property type="match status" value="1"/>
</dbReference>